<gene>
    <name evidence="4" type="ORF">EHS25_009034</name>
</gene>
<feature type="compositionally biased region" description="Polar residues" evidence="1">
    <location>
        <begin position="69"/>
        <end position="78"/>
    </location>
</feature>
<dbReference type="EMBL" id="RSCD01000007">
    <property type="protein sequence ID" value="RSH91665.1"/>
    <property type="molecule type" value="Genomic_DNA"/>
</dbReference>
<reference evidence="4 5" key="1">
    <citation type="submission" date="2018-11" db="EMBL/GenBank/DDBJ databases">
        <title>Genome sequence of Saitozyma podzolica DSM 27192.</title>
        <authorList>
            <person name="Aliyu H."/>
            <person name="Gorte O."/>
            <person name="Ochsenreither K."/>
        </authorList>
    </citation>
    <scope>NUCLEOTIDE SEQUENCE [LARGE SCALE GENOMIC DNA]</scope>
    <source>
        <strain evidence="4 5">DSM 27192</strain>
    </source>
</reference>
<dbReference type="STRING" id="1890683.A0A427YKN9"/>
<evidence type="ECO:0000313" key="5">
    <source>
        <dbReference type="Proteomes" id="UP000279259"/>
    </source>
</evidence>
<feature type="domain" description="Myb-like" evidence="2">
    <location>
        <begin position="1"/>
        <end position="45"/>
    </location>
</feature>
<evidence type="ECO:0000259" key="3">
    <source>
        <dbReference type="PROSITE" id="PS51294"/>
    </source>
</evidence>
<feature type="region of interest" description="Disordered" evidence="1">
    <location>
        <begin position="40"/>
        <end position="78"/>
    </location>
</feature>
<proteinExistence type="predicted"/>
<feature type="compositionally biased region" description="Polar residues" evidence="1">
    <location>
        <begin position="131"/>
        <end position="156"/>
    </location>
</feature>
<dbReference type="SMART" id="SM00717">
    <property type="entry name" value="SANT"/>
    <property type="match status" value="1"/>
</dbReference>
<dbReference type="OrthoDB" id="2143914at2759"/>
<dbReference type="AlphaFoldDB" id="A0A427YKN9"/>
<dbReference type="Pfam" id="PF00249">
    <property type="entry name" value="Myb_DNA-binding"/>
    <property type="match status" value="1"/>
</dbReference>
<dbReference type="Gene3D" id="1.10.10.60">
    <property type="entry name" value="Homeodomain-like"/>
    <property type="match status" value="1"/>
</dbReference>
<feature type="region of interest" description="Disordered" evidence="1">
    <location>
        <begin position="131"/>
        <end position="159"/>
    </location>
</feature>
<accession>A0A427YKN9</accession>
<dbReference type="PROSITE" id="PS51294">
    <property type="entry name" value="HTH_MYB"/>
    <property type="match status" value="1"/>
</dbReference>
<name>A0A427YKN9_9TREE</name>
<sequence length="256" mass="27531">MPWSSLEDALLLQLFESHGPKWTVIAEHLPGRSAISCRNRSRKYHNHSTQERAGHSSVAESDPLGIHSSPETEQSASGATDIIMAVDATEPFDISKLQSSAPEQNHLDAFTFDYTLDSTFDLNFAGIDLPNQGSATESNGQQSQLPSGYTHNGTSERQQHTMPGMQTMDVDGNDALENWLETLKTAATAPATAAVADPSVVGNAANVTQLSLSPGQPIENVWNLLLALDSGQASVHVSSKFMRRLIADAARNGHDL</sequence>
<dbReference type="CDD" id="cd00167">
    <property type="entry name" value="SANT"/>
    <property type="match status" value="1"/>
</dbReference>
<dbReference type="InterPro" id="IPR017930">
    <property type="entry name" value="Myb_dom"/>
</dbReference>
<protein>
    <submittedName>
        <fullName evidence="4">Uncharacterized protein</fullName>
    </submittedName>
</protein>
<feature type="domain" description="HTH myb-type" evidence="3">
    <location>
        <begin position="1"/>
        <end position="49"/>
    </location>
</feature>
<evidence type="ECO:0000256" key="1">
    <source>
        <dbReference type="SAM" id="MobiDB-lite"/>
    </source>
</evidence>
<dbReference type="SUPFAM" id="SSF46689">
    <property type="entry name" value="Homeodomain-like"/>
    <property type="match status" value="1"/>
</dbReference>
<evidence type="ECO:0000313" key="4">
    <source>
        <dbReference type="EMBL" id="RSH91665.1"/>
    </source>
</evidence>
<dbReference type="PROSITE" id="PS50090">
    <property type="entry name" value="MYB_LIKE"/>
    <property type="match status" value="1"/>
</dbReference>
<comment type="caution">
    <text evidence="4">The sequence shown here is derived from an EMBL/GenBank/DDBJ whole genome shotgun (WGS) entry which is preliminary data.</text>
</comment>
<dbReference type="Proteomes" id="UP000279259">
    <property type="component" value="Unassembled WGS sequence"/>
</dbReference>
<organism evidence="4 5">
    <name type="scientific">Saitozyma podzolica</name>
    <dbReference type="NCBI Taxonomy" id="1890683"/>
    <lineage>
        <taxon>Eukaryota</taxon>
        <taxon>Fungi</taxon>
        <taxon>Dikarya</taxon>
        <taxon>Basidiomycota</taxon>
        <taxon>Agaricomycotina</taxon>
        <taxon>Tremellomycetes</taxon>
        <taxon>Tremellales</taxon>
        <taxon>Trimorphomycetaceae</taxon>
        <taxon>Saitozyma</taxon>
    </lineage>
</organism>
<dbReference type="InterPro" id="IPR001005">
    <property type="entry name" value="SANT/Myb"/>
</dbReference>
<dbReference type="InterPro" id="IPR009057">
    <property type="entry name" value="Homeodomain-like_sf"/>
</dbReference>
<evidence type="ECO:0000259" key="2">
    <source>
        <dbReference type="PROSITE" id="PS50090"/>
    </source>
</evidence>
<keyword evidence="5" id="KW-1185">Reference proteome</keyword>